<dbReference type="AlphaFoldDB" id="A0A7K0KFM3"/>
<feature type="binding site" evidence="4">
    <location>
        <position position="94"/>
    </location>
    <ligand>
        <name>Zn(2+)</name>
        <dbReference type="ChEBI" id="CHEBI:29105"/>
    </ligand>
</feature>
<dbReference type="Pfam" id="PF00484">
    <property type="entry name" value="Pro_CA"/>
    <property type="match status" value="1"/>
</dbReference>
<dbReference type="Gene3D" id="3.40.1050.10">
    <property type="entry name" value="Carbonic anhydrase"/>
    <property type="match status" value="1"/>
</dbReference>
<evidence type="ECO:0000313" key="5">
    <source>
        <dbReference type="EMBL" id="MST84742.1"/>
    </source>
</evidence>
<dbReference type="PANTHER" id="PTHR43175:SF3">
    <property type="entry name" value="CARBON DISULFIDE HYDROLASE"/>
    <property type="match status" value="1"/>
</dbReference>
<dbReference type="SUPFAM" id="SSF53056">
    <property type="entry name" value="beta-carbonic anhydrase, cab"/>
    <property type="match status" value="1"/>
</dbReference>
<dbReference type="InterPro" id="IPR001765">
    <property type="entry name" value="Carbonic_anhydrase"/>
</dbReference>
<keyword evidence="3 4" id="KW-0862">Zinc</keyword>
<organism evidence="5 6">
    <name type="scientific">Hallella mizrahii</name>
    <dbReference type="NCBI Taxonomy" id="2606637"/>
    <lineage>
        <taxon>Bacteria</taxon>
        <taxon>Pseudomonadati</taxon>
        <taxon>Bacteroidota</taxon>
        <taxon>Bacteroidia</taxon>
        <taxon>Bacteroidales</taxon>
        <taxon>Prevotellaceae</taxon>
        <taxon>Hallella</taxon>
    </lineage>
</organism>
<feature type="binding site" evidence="4">
    <location>
        <position position="36"/>
    </location>
    <ligand>
        <name>Zn(2+)</name>
        <dbReference type="ChEBI" id="CHEBI:29105"/>
    </ligand>
</feature>
<proteinExistence type="inferred from homology"/>
<comment type="cofactor">
    <cofactor evidence="4">
        <name>Zn(2+)</name>
        <dbReference type="ChEBI" id="CHEBI:29105"/>
    </cofactor>
    <text evidence="4">Binds 1 zinc ion per subunit.</text>
</comment>
<dbReference type="GO" id="GO:0004089">
    <property type="term" value="F:carbonate dehydratase activity"/>
    <property type="evidence" value="ECO:0007669"/>
    <property type="project" value="InterPro"/>
</dbReference>
<gene>
    <name evidence="5" type="ORF">FYJ73_08700</name>
</gene>
<evidence type="ECO:0000256" key="4">
    <source>
        <dbReference type="PIRSR" id="PIRSR601765-1"/>
    </source>
</evidence>
<evidence type="ECO:0000313" key="6">
    <source>
        <dbReference type="Proteomes" id="UP000438914"/>
    </source>
</evidence>
<accession>A0A7K0KFM3</accession>
<keyword evidence="6" id="KW-1185">Reference proteome</keyword>
<feature type="binding site" evidence="4">
    <location>
        <position position="38"/>
    </location>
    <ligand>
        <name>Zn(2+)</name>
        <dbReference type="ChEBI" id="CHEBI:29105"/>
    </ligand>
</feature>
<sequence length="179" mass="19893">MIDEILENNRRFVAGKGYEKHITDGKPSGKTLIVTCMDTRLSVMLPEALGIKNGEVKMVKVAGGVILDDYDAVMRSIIVGIYELGIEEIMLIHHTDCGAGKMTGEHMEHLIRERIAADKVAEVEKHIDLRQWLDGFGDTEKSVRATMRRVKNHPLVPDNIIVRGFIIDSTTGALTELNA</sequence>
<keyword evidence="2 4" id="KW-0479">Metal-binding</keyword>
<dbReference type="GO" id="GO:0008270">
    <property type="term" value="F:zinc ion binding"/>
    <property type="evidence" value="ECO:0007669"/>
    <property type="project" value="InterPro"/>
</dbReference>
<comment type="caution">
    <text evidence="5">The sequence shown here is derived from an EMBL/GenBank/DDBJ whole genome shotgun (WGS) entry which is preliminary data.</text>
</comment>
<dbReference type="RefSeq" id="WP_154534318.1">
    <property type="nucleotide sequence ID" value="NZ_VUNG01000020.1"/>
</dbReference>
<evidence type="ECO:0000256" key="2">
    <source>
        <dbReference type="ARBA" id="ARBA00022723"/>
    </source>
</evidence>
<name>A0A7K0KFM3_9BACT</name>
<comment type="similarity">
    <text evidence="1">Belongs to the beta-class carbonic anhydrase family.</text>
</comment>
<reference evidence="5 6" key="1">
    <citation type="submission" date="2019-08" db="EMBL/GenBank/DDBJ databases">
        <title>In-depth cultivation of the pig gut microbiome towards novel bacterial diversity and tailored functional studies.</title>
        <authorList>
            <person name="Wylensek D."/>
            <person name="Hitch T.C.A."/>
            <person name="Clavel T."/>
        </authorList>
    </citation>
    <scope>NUCLEOTIDE SEQUENCE [LARGE SCALE GENOMIC DNA]</scope>
    <source>
        <strain evidence="5 6">LKV-178-WT-2A</strain>
    </source>
</reference>
<protein>
    <submittedName>
        <fullName evidence="5">Carbonic anhydrase</fullName>
    </submittedName>
</protein>
<dbReference type="PANTHER" id="PTHR43175">
    <property type="entry name" value="CARBONIC ANHYDRASE"/>
    <property type="match status" value="1"/>
</dbReference>
<feature type="binding site" evidence="4">
    <location>
        <position position="97"/>
    </location>
    <ligand>
        <name>Zn(2+)</name>
        <dbReference type="ChEBI" id="CHEBI:29105"/>
    </ligand>
</feature>
<dbReference type="SMART" id="SM00947">
    <property type="entry name" value="Pro_CA"/>
    <property type="match status" value="1"/>
</dbReference>
<dbReference type="InterPro" id="IPR036874">
    <property type="entry name" value="Carbonic_anhydrase_sf"/>
</dbReference>
<dbReference type="EMBL" id="VUNG01000020">
    <property type="protein sequence ID" value="MST84742.1"/>
    <property type="molecule type" value="Genomic_DNA"/>
</dbReference>
<dbReference type="Proteomes" id="UP000438914">
    <property type="component" value="Unassembled WGS sequence"/>
</dbReference>
<evidence type="ECO:0000256" key="3">
    <source>
        <dbReference type="ARBA" id="ARBA00022833"/>
    </source>
</evidence>
<dbReference type="CDD" id="cd03379">
    <property type="entry name" value="beta_CA_cladeD"/>
    <property type="match status" value="1"/>
</dbReference>
<evidence type="ECO:0000256" key="1">
    <source>
        <dbReference type="ARBA" id="ARBA00006217"/>
    </source>
</evidence>